<feature type="transmembrane region" description="Helical" evidence="11">
    <location>
        <begin position="43"/>
        <end position="61"/>
    </location>
</feature>
<keyword evidence="7" id="KW-1278">Translocase</keyword>
<dbReference type="InterPro" id="IPR001750">
    <property type="entry name" value="ND/Mrp_TM"/>
</dbReference>
<evidence type="ECO:0000256" key="4">
    <source>
        <dbReference type="ARBA" id="ARBA00022719"/>
    </source>
</evidence>
<feature type="domain" description="NAD(P)H-quinone oxidoreductase subunit 2 N-terminal" evidence="13">
    <location>
        <begin position="12"/>
        <end position="108"/>
    </location>
</feature>
<organism evidence="14">
    <name type="scientific">Pyramimonas obovata</name>
    <dbReference type="NCBI Taxonomy" id="1411642"/>
    <lineage>
        <taxon>Eukaryota</taxon>
        <taxon>Viridiplantae</taxon>
        <taxon>Chlorophyta</taxon>
        <taxon>Pyramimonadophyceae</taxon>
        <taxon>Pyramimonadales</taxon>
        <taxon>Pyramimonadaceae</taxon>
        <taxon>Pyramimonas</taxon>
        <taxon>Pyramimonas incertae sedis</taxon>
    </lineage>
</organism>
<dbReference type="GO" id="GO:0042773">
    <property type="term" value="P:ATP synthesis coupled electron transport"/>
    <property type="evidence" value="ECO:0007669"/>
    <property type="project" value="InterPro"/>
</dbReference>
<proteinExistence type="inferred from homology"/>
<dbReference type="EMBL" id="HBFA01021333">
    <property type="protein sequence ID" value="CAD8671414.1"/>
    <property type="molecule type" value="Transcribed_RNA"/>
</dbReference>
<feature type="transmembrane region" description="Helical" evidence="11">
    <location>
        <begin position="469"/>
        <end position="489"/>
    </location>
</feature>
<feature type="transmembrane region" description="Helical" evidence="11">
    <location>
        <begin position="215"/>
        <end position="236"/>
    </location>
</feature>
<evidence type="ECO:0008006" key="15">
    <source>
        <dbReference type="Google" id="ProtNLM"/>
    </source>
</evidence>
<evidence type="ECO:0000313" key="14">
    <source>
        <dbReference type="EMBL" id="CAD8671414.1"/>
    </source>
</evidence>
<feature type="transmembrane region" description="Helical" evidence="11">
    <location>
        <begin position="141"/>
        <end position="161"/>
    </location>
</feature>
<feature type="transmembrane region" description="Helical" evidence="11">
    <location>
        <begin position="419"/>
        <end position="439"/>
    </location>
</feature>
<protein>
    <recommendedName>
        <fullName evidence="15">NADH-plastoquinone oxidoreductase subunit 2</fullName>
    </recommendedName>
</protein>
<feature type="transmembrane region" description="Helical" evidence="11">
    <location>
        <begin position="257"/>
        <end position="283"/>
    </location>
</feature>
<accession>A0A7S0R9V0</accession>
<feature type="transmembrane region" description="Helical" evidence="11">
    <location>
        <begin position="15"/>
        <end position="36"/>
    </location>
</feature>
<evidence type="ECO:0000256" key="5">
    <source>
        <dbReference type="ARBA" id="ARBA00022857"/>
    </source>
</evidence>
<keyword evidence="9" id="KW-0520">NAD</keyword>
<dbReference type="InterPro" id="IPR010096">
    <property type="entry name" value="NADH-Q_OxRdtase_suN/2"/>
</dbReference>
<dbReference type="PANTHER" id="PTHR22773">
    <property type="entry name" value="NADH DEHYDROGENASE"/>
    <property type="match status" value="1"/>
</dbReference>
<evidence type="ECO:0000256" key="9">
    <source>
        <dbReference type="ARBA" id="ARBA00023027"/>
    </source>
</evidence>
<keyword evidence="6" id="KW-0618">Plastoquinone</keyword>
<feature type="domain" description="NADH:quinone oxidoreductase/Mrp antiporter transmembrane" evidence="12">
    <location>
        <begin position="138"/>
        <end position="434"/>
    </location>
</feature>
<evidence type="ECO:0000256" key="7">
    <source>
        <dbReference type="ARBA" id="ARBA00022967"/>
    </source>
</evidence>
<dbReference type="InterPro" id="IPR045693">
    <property type="entry name" value="Ndh2_N"/>
</dbReference>
<evidence type="ECO:0000256" key="11">
    <source>
        <dbReference type="SAM" id="Phobius"/>
    </source>
</evidence>
<feature type="transmembrane region" description="Helical" evidence="11">
    <location>
        <begin position="342"/>
        <end position="363"/>
    </location>
</feature>
<dbReference type="GO" id="GO:0048038">
    <property type="term" value="F:quinone binding"/>
    <property type="evidence" value="ECO:0007669"/>
    <property type="project" value="UniProtKB-KW"/>
</dbReference>
<dbReference type="AlphaFoldDB" id="A0A7S0R9V0"/>
<keyword evidence="2" id="KW-0813">Transport</keyword>
<keyword evidence="4" id="KW-0874">Quinone</keyword>
<gene>
    <name evidence="14" type="ORF">POBO1169_LOCUS10875</name>
</gene>
<dbReference type="Pfam" id="PF19530">
    <property type="entry name" value="Ndh2_N"/>
    <property type="match status" value="1"/>
</dbReference>
<evidence type="ECO:0000256" key="3">
    <source>
        <dbReference type="ARBA" id="ARBA00022692"/>
    </source>
</evidence>
<sequence length="514" mass="56033">MDFRDLIASLHAETIFPEGMIILSLLVTLLVDLIFAKNTWVQAIPLVGLASSLVILVFQWQTNASVDPNFFLSNQQIAFVGSFQGDSLGIAFRFLIALSGLLCVLLSYEYIEKTRTAFIEFLVLLITAILGGMLLTGANDLVTLFVSLETLGLSSYLLTGYMKRDVRSNEAALKYLLIGAASSALLLYGLSWLYGLSGGHLELNYIIASLLATQSAQSSSCWLALLFITVGISFKISAAPFHQWTPDVYQGSPTPVVAFLSVASKTAGLGLAMRILAIVFPFLASEWHLVFEFLAVLSMIIGNCVAITQTSLKRMLGYSSIGQAGFLLIGLITGYGDGYASMLAYILIYIFMNLGAFAGIILFGLRTGTDQIKDYSGLYKKDPILAICLSISLLSLGGIPPLAGFFGKLYLFWAGWKSGFYLLILIALITSVISIYYYLRVLKIMFMKEESACIENYPVVSFSQRPAEFGMGICAFGTLFVGLFLNPVVDVAQATLYYSPSFQSSLGMLETSVF</sequence>
<keyword evidence="8 11" id="KW-1133">Transmembrane helix</keyword>
<dbReference type="HAMAP" id="MF_00445">
    <property type="entry name" value="NDH1_NuoN_1"/>
    <property type="match status" value="1"/>
</dbReference>
<feature type="transmembrane region" description="Helical" evidence="11">
    <location>
        <begin position="289"/>
        <end position="308"/>
    </location>
</feature>
<dbReference type="Pfam" id="PF00361">
    <property type="entry name" value="Proton_antipo_M"/>
    <property type="match status" value="1"/>
</dbReference>
<evidence type="ECO:0000256" key="10">
    <source>
        <dbReference type="ARBA" id="ARBA00023136"/>
    </source>
</evidence>
<dbReference type="PRINTS" id="PR01434">
    <property type="entry name" value="NADHDHGNASE5"/>
</dbReference>
<evidence type="ECO:0000256" key="6">
    <source>
        <dbReference type="ARBA" id="ARBA00022957"/>
    </source>
</evidence>
<evidence type="ECO:0000256" key="8">
    <source>
        <dbReference type="ARBA" id="ARBA00022989"/>
    </source>
</evidence>
<evidence type="ECO:0000259" key="13">
    <source>
        <dbReference type="Pfam" id="PF19530"/>
    </source>
</evidence>
<dbReference type="GO" id="GO:0016020">
    <property type="term" value="C:membrane"/>
    <property type="evidence" value="ECO:0007669"/>
    <property type="project" value="UniProtKB-SubCell"/>
</dbReference>
<feature type="transmembrane region" description="Helical" evidence="11">
    <location>
        <begin position="90"/>
        <end position="111"/>
    </location>
</feature>
<feature type="transmembrane region" description="Helical" evidence="11">
    <location>
        <begin position="315"/>
        <end position="336"/>
    </location>
</feature>
<keyword evidence="10 11" id="KW-0472">Membrane</keyword>
<name>A0A7S0R9V0_9CHLO</name>
<evidence type="ECO:0000259" key="12">
    <source>
        <dbReference type="Pfam" id="PF00361"/>
    </source>
</evidence>
<dbReference type="GO" id="GO:0008137">
    <property type="term" value="F:NADH dehydrogenase (ubiquinone) activity"/>
    <property type="evidence" value="ECO:0007669"/>
    <property type="project" value="InterPro"/>
</dbReference>
<evidence type="ECO:0000256" key="2">
    <source>
        <dbReference type="ARBA" id="ARBA00022448"/>
    </source>
</evidence>
<dbReference type="NCBIfam" id="TIGR01770">
    <property type="entry name" value="NDH_I_N"/>
    <property type="match status" value="1"/>
</dbReference>
<evidence type="ECO:0000256" key="1">
    <source>
        <dbReference type="ARBA" id="ARBA00004141"/>
    </source>
</evidence>
<feature type="transmembrane region" description="Helical" evidence="11">
    <location>
        <begin position="173"/>
        <end position="195"/>
    </location>
</feature>
<feature type="transmembrane region" description="Helical" evidence="11">
    <location>
        <begin position="384"/>
        <end position="407"/>
    </location>
</feature>
<comment type="subcellular location">
    <subcellularLocation>
        <location evidence="1">Membrane</location>
        <topology evidence="1">Multi-pass membrane protein</topology>
    </subcellularLocation>
</comment>
<reference evidence="14" key="1">
    <citation type="submission" date="2021-01" db="EMBL/GenBank/DDBJ databases">
        <authorList>
            <person name="Corre E."/>
            <person name="Pelletier E."/>
            <person name="Niang G."/>
            <person name="Scheremetjew M."/>
            <person name="Finn R."/>
            <person name="Kale V."/>
            <person name="Holt S."/>
            <person name="Cochrane G."/>
            <person name="Meng A."/>
            <person name="Brown T."/>
            <person name="Cohen L."/>
        </authorList>
    </citation>
    <scope>NUCLEOTIDE SEQUENCE</scope>
    <source>
        <strain evidence="14">CCMP722</strain>
    </source>
</reference>
<dbReference type="NCBIfam" id="NF002701">
    <property type="entry name" value="PRK02504.1"/>
    <property type="match status" value="1"/>
</dbReference>
<keyword evidence="5" id="KW-0521">NADP</keyword>
<feature type="transmembrane region" description="Helical" evidence="11">
    <location>
        <begin position="118"/>
        <end position="135"/>
    </location>
</feature>
<keyword evidence="3 11" id="KW-0812">Transmembrane</keyword>